<evidence type="ECO:0000313" key="3">
    <source>
        <dbReference type="EMBL" id="SBT04099.1"/>
    </source>
</evidence>
<dbReference type="CDD" id="cd02908">
    <property type="entry name" value="Macro_OAADPr_deacetylase"/>
    <property type="match status" value="1"/>
</dbReference>
<dbReference type="SMART" id="SM00506">
    <property type="entry name" value="A1pp"/>
    <property type="match status" value="1"/>
</dbReference>
<dbReference type="Pfam" id="PF01661">
    <property type="entry name" value="Macro"/>
    <property type="match status" value="1"/>
</dbReference>
<dbReference type="InterPro" id="IPR002589">
    <property type="entry name" value="Macro_dom"/>
</dbReference>
<dbReference type="Proteomes" id="UP000199169">
    <property type="component" value="Unassembled WGS sequence"/>
</dbReference>
<dbReference type="PROSITE" id="PS51154">
    <property type="entry name" value="MACRO"/>
    <property type="match status" value="1"/>
</dbReference>
<reference evidence="3 4" key="1">
    <citation type="submission" date="2016-06" db="EMBL/GenBank/DDBJ databases">
        <authorList>
            <person name="Kjaerup R.B."/>
            <person name="Dalgaard T.S."/>
            <person name="Juul-Madsen H.R."/>
        </authorList>
    </citation>
    <scope>NUCLEOTIDE SEQUENCE [LARGE SCALE GENOMIC DNA]</scope>
    <source>
        <strain evidence="3">3</strain>
    </source>
</reference>
<organism evidence="3 4">
    <name type="scientific">Candidatus Accumulibacter aalborgensis</name>
    <dbReference type="NCBI Taxonomy" id="1860102"/>
    <lineage>
        <taxon>Bacteria</taxon>
        <taxon>Pseudomonadati</taxon>
        <taxon>Pseudomonadota</taxon>
        <taxon>Betaproteobacteria</taxon>
        <taxon>Candidatus Accumulibacter</taxon>
    </lineage>
</organism>
<evidence type="ECO:0000259" key="2">
    <source>
        <dbReference type="PROSITE" id="PS51154"/>
    </source>
</evidence>
<dbReference type="NCBIfam" id="NF001664">
    <property type="entry name" value="PRK00431.1-6"/>
    <property type="match status" value="1"/>
</dbReference>
<dbReference type="STRING" id="1860102.ACCAA_130069"/>
<feature type="region of interest" description="Disordered" evidence="1">
    <location>
        <begin position="1"/>
        <end position="43"/>
    </location>
</feature>
<dbReference type="InterPro" id="IPR043472">
    <property type="entry name" value="Macro_dom-like"/>
</dbReference>
<proteinExistence type="predicted"/>
<dbReference type="AlphaFoldDB" id="A0A1A8XFZ3"/>
<dbReference type="GO" id="GO:0061463">
    <property type="term" value="F:O-acetyl-ADP-ribose deacetylase activity"/>
    <property type="evidence" value="ECO:0007669"/>
    <property type="project" value="TreeGrafter"/>
</dbReference>
<evidence type="ECO:0000256" key="1">
    <source>
        <dbReference type="SAM" id="MobiDB-lite"/>
    </source>
</evidence>
<gene>
    <name evidence="3" type="ORF">ACCAA_130069</name>
</gene>
<sequence>MSLSKHEPDFPPPTEAFRMNDSQGRATMSSHQNKPSDPTHRANPTTLRALHADITTLALDAIVNAANTSLLGGGGVDGAIHRAAGPELLDECRLLGGCRTGEAKLTRGYRLPARYVIHTVGPVWHGGASGEAELLTSCYRCSLAIAADHGLHTLAVPSISTGIYGYPIERAARIAVTTVRAATQEFGQFGRLQEVVFCCFSAGDLLLYQRLLDEMAD</sequence>
<accession>A0A1A8XFZ3</accession>
<dbReference type="PANTHER" id="PTHR11106">
    <property type="entry name" value="GANGLIOSIDE INDUCED DIFFERENTIATION ASSOCIATED PROTEIN 2-RELATED"/>
    <property type="match status" value="1"/>
</dbReference>
<feature type="compositionally biased region" description="Polar residues" evidence="1">
    <location>
        <begin position="20"/>
        <end position="43"/>
    </location>
</feature>
<dbReference type="SUPFAM" id="SSF52949">
    <property type="entry name" value="Macro domain-like"/>
    <property type="match status" value="1"/>
</dbReference>
<dbReference type="PANTHER" id="PTHR11106:SF27">
    <property type="entry name" value="MACRO DOMAIN-CONTAINING PROTEIN"/>
    <property type="match status" value="1"/>
</dbReference>
<dbReference type="EMBL" id="FLQX01000035">
    <property type="protein sequence ID" value="SBT04099.1"/>
    <property type="molecule type" value="Genomic_DNA"/>
</dbReference>
<feature type="domain" description="Macro" evidence="2">
    <location>
        <begin position="34"/>
        <end position="216"/>
    </location>
</feature>
<name>A0A1A8XFZ3_9PROT</name>
<keyword evidence="4" id="KW-1185">Reference proteome</keyword>
<evidence type="ECO:0000313" key="4">
    <source>
        <dbReference type="Proteomes" id="UP000199169"/>
    </source>
</evidence>
<dbReference type="Gene3D" id="3.40.220.10">
    <property type="entry name" value="Leucine Aminopeptidase, subunit E, domain 1"/>
    <property type="match status" value="1"/>
</dbReference>
<protein>
    <submittedName>
        <fullName evidence="3">Appr-1-p processing domain protein</fullName>
    </submittedName>
</protein>